<feature type="transmembrane region" description="Helical" evidence="1">
    <location>
        <begin position="79"/>
        <end position="98"/>
    </location>
</feature>
<reference evidence="2 3" key="1">
    <citation type="submission" date="2020-04" db="EMBL/GenBank/DDBJ databases">
        <title>Luteolibacter sp. G-1-1-1 isolated from soil.</title>
        <authorList>
            <person name="Dahal R.H."/>
        </authorList>
    </citation>
    <scope>NUCLEOTIDE SEQUENCE [LARGE SCALE GENOMIC DNA]</scope>
    <source>
        <strain evidence="2 3">G-1-1-1</strain>
    </source>
</reference>
<evidence type="ECO:0000313" key="3">
    <source>
        <dbReference type="Proteomes" id="UP000501812"/>
    </source>
</evidence>
<dbReference type="KEGG" id="luo:HHL09_23000"/>
<accession>A0A858RPI7</accession>
<feature type="transmembrane region" description="Helical" evidence="1">
    <location>
        <begin position="425"/>
        <end position="443"/>
    </location>
</feature>
<organism evidence="2 3">
    <name type="scientific">Luteolibacter luteus</name>
    <dbReference type="NCBI Taxonomy" id="2728835"/>
    <lineage>
        <taxon>Bacteria</taxon>
        <taxon>Pseudomonadati</taxon>
        <taxon>Verrucomicrobiota</taxon>
        <taxon>Verrucomicrobiia</taxon>
        <taxon>Verrucomicrobiales</taxon>
        <taxon>Verrucomicrobiaceae</taxon>
        <taxon>Luteolibacter</taxon>
    </lineage>
</organism>
<feature type="transmembrane region" description="Helical" evidence="1">
    <location>
        <begin position="136"/>
        <end position="153"/>
    </location>
</feature>
<dbReference type="Proteomes" id="UP000501812">
    <property type="component" value="Chromosome"/>
</dbReference>
<dbReference type="RefSeq" id="WP_169457018.1">
    <property type="nucleotide sequence ID" value="NZ_CP051774.1"/>
</dbReference>
<feature type="transmembrane region" description="Helical" evidence="1">
    <location>
        <begin position="362"/>
        <end position="388"/>
    </location>
</feature>
<gene>
    <name evidence="2" type="ORF">HHL09_23000</name>
</gene>
<name>A0A858RPI7_9BACT</name>
<keyword evidence="1" id="KW-1133">Transmembrane helix</keyword>
<sequence>MTGTSHDPIAIPATAAAPWVERLLWVFMISFAFDYRAAQAREASGGAGIDQLVFLAGAIFSTAGILLIGWRHLLVRPGAWLILGWGSFLAFMGANALLQGVAPGRSIRIILPLCLCLAGMMNAHIAGCVGVRPSRIVAPVLAAACTNVIWRIFHGFVFKGVTLETARVEVQSSANNWIAAWIGCALLLRPRFHWTLLVATGVLFIGIFVTITRSLLFPVMASAMAAGLCFLLGCRWGNFHWMELPKRLLPVGAAAGLALVGIIGAAVAEPLLIERWNERLFHHASDRNTTEDISYLTRRAEADGIFEILNREPVHYLYGRGIGASYYWHPKHMPAIHLVYPPDEEIGDDVWFAGHSMWTYSIFSGGVLGLMAHVALIGGVMAASLSAARANASDPGPDQWLAFLPFVAACCLLSETLTSNPFDERLASMIFGVMAGLSQAFLVRASWIHARPRLSDA</sequence>
<keyword evidence="1" id="KW-0472">Membrane</keyword>
<protein>
    <recommendedName>
        <fullName evidence="4">O-antigen ligase family protein</fullName>
    </recommendedName>
</protein>
<feature type="transmembrane region" description="Helical" evidence="1">
    <location>
        <begin position="52"/>
        <end position="73"/>
    </location>
</feature>
<feature type="transmembrane region" description="Helical" evidence="1">
    <location>
        <begin position="400"/>
        <end position="419"/>
    </location>
</feature>
<keyword evidence="1" id="KW-0812">Transmembrane</keyword>
<feature type="transmembrane region" description="Helical" evidence="1">
    <location>
        <begin position="248"/>
        <end position="268"/>
    </location>
</feature>
<feature type="transmembrane region" description="Helical" evidence="1">
    <location>
        <begin position="215"/>
        <end position="236"/>
    </location>
</feature>
<evidence type="ECO:0000256" key="1">
    <source>
        <dbReference type="SAM" id="Phobius"/>
    </source>
</evidence>
<proteinExistence type="predicted"/>
<dbReference type="EMBL" id="CP051774">
    <property type="protein sequence ID" value="QJE98531.1"/>
    <property type="molecule type" value="Genomic_DNA"/>
</dbReference>
<evidence type="ECO:0008006" key="4">
    <source>
        <dbReference type="Google" id="ProtNLM"/>
    </source>
</evidence>
<evidence type="ECO:0000313" key="2">
    <source>
        <dbReference type="EMBL" id="QJE98531.1"/>
    </source>
</evidence>
<feature type="transmembrane region" description="Helical" evidence="1">
    <location>
        <begin position="192"/>
        <end position="209"/>
    </location>
</feature>
<keyword evidence="3" id="KW-1185">Reference proteome</keyword>
<feature type="transmembrane region" description="Helical" evidence="1">
    <location>
        <begin position="110"/>
        <end position="130"/>
    </location>
</feature>
<dbReference type="AlphaFoldDB" id="A0A858RPI7"/>